<keyword evidence="8 16" id="KW-1133">Transmembrane helix</keyword>
<organism evidence="18 19">
    <name type="scientific">OM182 bacterium MED-G28</name>
    <dbReference type="NCBI Taxonomy" id="1986256"/>
    <lineage>
        <taxon>Bacteria</taxon>
        <taxon>Pseudomonadati</taxon>
        <taxon>Pseudomonadota</taxon>
        <taxon>Gammaproteobacteria</taxon>
        <taxon>OMG group</taxon>
        <taxon>OM182 clade</taxon>
    </lineage>
</organism>
<dbReference type="CDD" id="cd01879">
    <property type="entry name" value="FeoB"/>
    <property type="match status" value="1"/>
</dbReference>
<dbReference type="InterPro" id="IPR030389">
    <property type="entry name" value="G_FEOB_dom"/>
</dbReference>
<keyword evidence="4 16" id="KW-0410">Iron transport</keyword>
<comment type="subcellular location">
    <subcellularLocation>
        <location evidence="1 16">Cell inner membrane</location>
        <topology evidence="1 16">Multi-pass membrane protein</topology>
    </subcellularLocation>
</comment>
<dbReference type="SUPFAM" id="SSF52540">
    <property type="entry name" value="P-loop containing nucleoside triphosphate hydrolases"/>
    <property type="match status" value="1"/>
</dbReference>
<keyword evidence="6 16" id="KW-0812">Transmembrane</keyword>
<dbReference type="PANTHER" id="PTHR43185">
    <property type="entry name" value="FERROUS IRON TRANSPORT PROTEIN B"/>
    <property type="match status" value="1"/>
</dbReference>
<comment type="caution">
    <text evidence="18">The sequence shown here is derived from an EMBL/GenBank/DDBJ whole genome shotgun (WGS) entry which is preliminary data.</text>
</comment>
<feature type="transmembrane region" description="Helical" evidence="16">
    <location>
        <begin position="608"/>
        <end position="630"/>
    </location>
</feature>
<feature type="transmembrane region" description="Helical" evidence="16">
    <location>
        <begin position="642"/>
        <end position="661"/>
    </location>
</feature>
<feature type="binding site" evidence="14">
    <location>
        <begin position="8"/>
        <end position="15"/>
    </location>
    <ligand>
        <name>GTP</name>
        <dbReference type="ChEBI" id="CHEBI:37565"/>
        <label>1</label>
    </ligand>
</feature>
<keyword evidence="10" id="KW-0406">Ion transport</keyword>
<evidence type="ECO:0000256" key="1">
    <source>
        <dbReference type="ARBA" id="ARBA00004429"/>
    </source>
</evidence>
<evidence type="ECO:0000313" key="18">
    <source>
        <dbReference type="EMBL" id="PDH34193.1"/>
    </source>
</evidence>
<keyword evidence="7 14" id="KW-0547">Nucleotide-binding</keyword>
<evidence type="ECO:0000256" key="2">
    <source>
        <dbReference type="ARBA" id="ARBA00022448"/>
    </source>
</evidence>
<dbReference type="InterPro" id="IPR027417">
    <property type="entry name" value="P-loop_NTPase"/>
</dbReference>
<keyword evidence="12 16" id="KW-0472">Membrane</keyword>
<keyword evidence="11 14" id="KW-0342">GTP-binding</keyword>
<dbReference type="Pfam" id="PF07670">
    <property type="entry name" value="Gate"/>
    <property type="match status" value="2"/>
</dbReference>
<dbReference type="GO" id="GO:0015093">
    <property type="term" value="F:ferrous iron transmembrane transporter activity"/>
    <property type="evidence" value="ECO:0007669"/>
    <property type="project" value="UniProtKB-UniRule"/>
</dbReference>
<protein>
    <recommendedName>
        <fullName evidence="13 16">Ferrous iron transport protein B</fullName>
    </recommendedName>
</protein>
<dbReference type="GO" id="GO:0005886">
    <property type="term" value="C:plasma membrane"/>
    <property type="evidence" value="ECO:0007669"/>
    <property type="project" value="UniProtKB-SubCell"/>
</dbReference>
<feature type="transmembrane region" description="Helical" evidence="16">
    <location>
        <begin position="392"/>
        <end position="412"/>
    </location>
</feature>
<name>A0A2A5WCZ8_9GAMM</name>
<accession>A0A2A5WCZ8</accession>
<evidence type="ECO:0000256" key="6">
    <source>
        <dbReference type="ARBA" id="ARBA00022692"/>
    </source>
</evidence>
<dbReference type="InterPro" id="IPR050860">
    <property type="entry name" value="FeoB_GTPase"/>
</dbReference>
<evidence type="ECO:0000313" key="19">
    <source>
        <dbReference type="Proteomes" id="UP000219329"/>
    </source>
</evidence>
<feature type="transmembrane region" description="Helical" evidence="16">
    <location>
        <begin position="667"/>
        <end position="688"/>
    </location>
</feature>
<evidence type="ECO:0000256" key="9">
    <source>
        <dbReference type="ARBA" id="ARBA00023004"/>
    </source>
</evidence>
<feature type="transmembrane region" description="Helical" evidence="16">
    <location>
        <begin position="326"/>
        <end position="348"/>
    </location>
</feature>
<evidence type="ECO:0000256" key="5">
    <source>
        <dbReference type="ARBA" id="ARBA00022519"/>
    </source>
</evidence>
<feature type="transmembrane region" description="Helical" evidence="16">
    <location>
        <begin position="360"/>
        <end position="386"/>
    </location>
</feature>
<reference evidence="18 19" key="1">
    <citation type="submission" date="2017-08" db="EMBL/GenBank/DDBJ databases">
        <title>Fine stratification of microbial communities through a metagenomic profile of the photic zone.</title>
        <authorList>
            <person name="Haro-Moreno J.M."/>
            <person name="Lopez-Perez M."/>
            <person name="De La Torre J."/>
            <person name="Picazo A."/>
            <person name="Camacho A."/>
            <person name="Rodriguez-Valera F."/>
        </authorList>
    </citation>
    <scope>NUCLEOTIDE SEQUENCE [LARGE SCALE GENOMIC DNA]</scope>
    <source>
        <strain evidence="18">MED-G28</strain>
    </source>
</reference>
<proteinExistence type="inferred from homology"/>
<keyword evidence="15" id="KW-0479">Metal-binding</keyword>
<feature type="binding site" evidence="15">
    <location>
        <position position="22"/>
    </location>
    <ligand>
        <name>Mg(2+)</name>
        <dbReference type="ChEBI" id="CHEBI:18420"/>
        <label>1</label>
    </ligand>
</feature>
<evidence type="ECO:0000256" key="7">
    <source>
        <dbReference type="ARBA" id="ARBA00022741"/>
    </source>
</evidence>
<keyword evidence="9 16" id="KW-0408">Iron</keyword>
<keyword evidence="5" id="KW-0997">Cell inner membrane</keyword>
<sequence length="706" mass="76535">MRKIALIGNPNCGKTTLFNVLTGANQKVGNWPGVTVEKKFGYFSIGDEAVELVDLPGIYSLEQDYKGVDEEIAFEFLEQDDIELIINIIDATNMERSLVLTQQLMEKSIPMIVAVNMLDVAKQQGLNISPHLLESQLQIPIISLIASQKKGVEALKAALEEVFIEPSKGIGELGAEHAPKTDDKILQRYHQSRQLVNGVVEVSPTRHSLSEQIDAVVLNRWLGVPFFLLMIYLMFTFAVNLGAVFIDFFDILFAAVLVDGTTWLLEQASAPDIIITLLAQGVGGGITLVATFIPVIGFLYLCLSFLEDSGYMSRAAFVIDRLMSGIGLPGNAFVPLIVGFGCNVPAVMAARTLGRDSDRLMTISMAPFMSCGARLTVYALFAAAFFQQNGQNIVFALYLLGIGLAVFTGWVFRKQLFTDEITPSFQEMPAYHIPIPRNILLTTWFRLKGFIFRAGKTIVIVVIALSFLNSIGTDGSFNNEDSENSVLSVIGKSITPAFAPLGIEEENWPATVGLFTGMFAKEAIVGTLDALYSEPAGSSGNGEPPDLIAATGEAFYSIGAELASLGTALTDPLGISIGDVSDTAAVAEEQEVSGSTLTNMASLFSGPFAAFCYLVFILLYAPCVAVLGAVNKEAGWRWTLLIFSWCTGLAYITATVIYQIGTFSINPLFSSIWITAMLTILAVFILNLKRLSSKMVPKNLIQAVQL</sequence>
<evidence type="ECO:0000256" key="15">
    <source>
        <dbReference type="PIRSR" id="PIRSR603373-2"/>
    </source>
</evidence>
<evidence type="ECO:0000256" key="10">
    <source>
        <dbReference type="ARBA" id="ARBA00023065"/>
    </source>
</evidence>
<feature type="binding site" evidence="14">
    <location>
        <begin position="33"/>
        <end position="37"/>
    </location>
    <ligand>
        <name>GTP</name>
        <dbReference type="ChEBI" id="CHEBI:37565"/>
        <label>1</label>
    </ligand>
</feature>
<dbReference type="Pfam" id="PF02421">
    <property type="entry name" value="FeoB_N"/>
    <property type="match status" value="1"/>
</dbReference>
<feature type="binding site" evidence="15">
    <location>
        <position position="23"/>
    </location>
    <ligand>
        <name>Mg(2+)</name>
        <dbReference type="ChEBI" id="CHEBI:18420"/>
        <label>2</label>
    </ligand>
</feature>
<dbReference type="Pfam" id="PF07664">
    <property type="entry name" value="FeoB_C"/>
    <property type="match status" value="1"/>
</dbReference>
<gene>
    <name evidence="18" type="primary">feoB</name>
    <name evidence="18" type="ORF">CNF02_05195</name>
</gene>
<evidence type="ECO:0000256" key="14">
    <source>
        <dbReference type="PIRSR" id="PIRSR603373-1"/>
    </source>
</evidence>
<dbReference type="InterPro" id="IPR011640">
    <property type="entry name" value="Fe2_transport_prot_B_C"/>
</dbReference>
<dbReference type="PROSITE" id="PS51711">
    <property type="entry name" value="G_FEOB"/>
    <property type="match status" value="1"/>
</dbReference>
<dbReference type="InterPro" id="IPR006073">
    <property type="entry name" value="GTP-bd"/>
</dbReference>
<evidence type="ECO:0000256" key="4">
    <source>
        <dbReference type="ARBA" id="ARBA00022496"/>
    </source>
</evidence>
<comment type="function">
    <text evidence="16">Probable transporter of a GTP-driven Fe(2+) uptake system.</text>
</comment>
<dbReference type="InterPro" id="IPR005225">
    <property type="entry name" value="Small_GTP-bd"/>
</dbReference>
<feature type="transmembrane region" description="Helical" evidence="16">
    <location>
        <begin position="216"/>
        <end position="235"/>
    </location>
</feature>
<keyword evidence="15" id="KW-0460">Magnesium</keyword>
<dbReference type="NCBIfam" id="TIGR00231">
    <property type="entry name" value="small_GTP"/>
    <property type="match status" value="1"/>
</dbReference>
<dbReference type="InterPro" id="IPR003373">
    <property type="entry name" value="Fe2_transport_prot-B"/>
</dbReference>
<dbReference type="NCBIfam" id="TIGR00437">
    <property type="entry name" value="feoB"/>
    <property type="match status" value="1"/>
</dbReference>
<evidence type="ECO:0000256" key="3">
    <source>
        <dbReference type="ARBA" id="ARBA00022475"/>
    </source>
</evidence>
<evidence type="ECO:0000259" key="17">
    <source>
        <dbReference type="PROSITE" id="PS51711"/>
    </source>
</evidence>
<dbReference type="Proteomes" id="UP000219329">
    <property type="component" value="Unassembled WGS sequence"/>
</dbReference>
<dbReference type="PANTHER" id="PTHR43185:SF1">
    <property type="entry name" value="FE(2+) TRANSPORTER FEOB"/>
    <property type="match status" value="1"/>
</dbReference>
<evidence type="ECO:0000256" key="11">
    <source>
        <dbReference type="ARBA" id="ARBA00023134"/>
    </source>
</evidence>
<feature type="domain" description="FeoB-type G" evidence="17">
    <location>
        <begin position="1"/>
        <end position="165"/>
    </location>
</feature>
<comment type="similarity">
    <text evidence="16">Belongs to the TRAFAC class TrmE-Era-EngA-EngB-Septin-like GTPase superfamily. FeoB GTPase (TC 9.A.8) family.</text>
</comment>
<feature type="binding site" evidence="14">
    <location>
        <begin position="54"/>
        <end position="57"/>
    </location>
    <ligand>
        <name>GTP</name>
        <dbReference type="ChEBI" id="CHEBI:37565"/>
        <label>1</label>
    </ligand>
</feature>
<dbReference type="EMBL" id="NTJZ01000004">
    <property type="protein sequence ID" value="PDH34193.1"/>
    <property type="molecule type" value="Genomic_DNA"/>
</dbReference>
<feature type="transmembrane region" description="Helical" evidence="16">
    <location>
        <begin position="277"/>
        <end position="306"/>
    </location>
</feature>
<evidence type="ECO:0000256" key="13">
    <source>
        <dbReference type="NCBIfam" id="TIGR00437"/>
    </source>
</evidence>
<keyword evidence="2 16" id="KW-0813">Transport</keyword>
<dbReference type="Gene3D" id="3.40.50.300">
    <property type="entry name" value="P-loop containing nucleotide triphosphate hydrolases"/>
    <property type="match status" value="1"/>
</dbReference>
<dbReference type="AlphaFoldDB" id="A0A2A5WCZ8"/>
<dbReference type="GO" id="GO:0005525">
    <property type="term" value="F:GTP binding"/>
    <property type="evidence" value="ECO:0007669"/>
    <property type="project" value="UniProtKB-KW"/>
</dbReference>
<dbReference type="InterPro" id="IPR011642">
    <property type="entry name" value="Gate_dom"/>
</dbReference>
<dbReference type="FunFam" id="3.40.50.300:FF:000426">
    <property type="entry name" value="Ferrous iron transport protein B"/>
    <property type="match status" value="1"/>
</dbReference>
<feature type="binding site" evidence="14">
    <location>
        <begin position="116"/>
        <end position="119"/>
    </location>
    <ligand>
        <name>GTP</name>
        <dbReference type="ChEBI" id="CHEBI:37565"/>
        <label>4</label>
    </ligand>
</feature>
<dbReference type="PRINTS" id="PR00326">
    <property type="entry name" value="GTP1OBG"/>
</dbReference>
<evidence type="ECO:0000256" key="8">
    <source>
        <dbReference type="ARBA" id="ARBA00022989"/>
    </source>
</evidence>
<feature type="binding site" evidence="15">
    <location>
        <position position="19"/>
    </location>
    <ligand>
        <name>Mg(2+)</name>
        <dbReference type="ChEBI" id="CHEBI:18420"/>
        <label>2</label>
    </ligand>
</feature>
<evidence type="ECO:0000256" key="12">
    <source>
        <dbReference type="ARBA" id="ARBA00023136"/>
    </source>
</evidence>
<keyword evidence="3" id="KW-1003">Cell membrane</keyword>
<evidence type="ECO:0000256" key="16">
    <source>
        <dbReference type="RuleBase" id="RU362098"/>
    </source>
</evidence>
<dbReference type="GO" id="GO:0046872">
    <property type="term" value="F:metal ion binding"/>
    <property type="evidence" value="ECO:0007669"/>
    <property type="project" value="UniProtKB-KW"/>
</dbReference>